<comment type="catalytic activity">
    <reaction evidence="6 7">
        <text>glyoxylate + acetyl-CoA + H2O = (S)-malate + CoA + H(+)</text>
        <dbReference type="Rhea" id="RHEA:18181"/>
        <dbReference type="ChEBI" id="CHEBI:15377"/>
        <dbReference type="ChEBI" id="CHEBI:15378"/>
        <dbReference type="ChEBI" id="CHEBI:15589"/>
        <dbReference type="ChEBI" id="CHEBI:36655"/>
        <dbReference type="ChEBI" id="CHEBI:57287"/>
        <dbReference type="ChEBI" id="CHEBI:57288"/>
        <dbReference type="EC" id="2.3.3.9"/>
    </reaction>
</comment>
<evidence type="ECO:0000256" key="4">
    <source>
        <dbReference type="ARBA" id="ARBA00022532"/>
    </source>
</evidence>
<keyword evidence="4 7" id="KW-0816">Tricarboxylic acid cycle</keyword>
<dbReference type="Pfam" id="PF01274">
    <property type="entry name" value="MS_TIM-barrel"/>
    <property type="match status" value="1"/>
</dbReference>
<proteinExistence type="inferred from homology"/>
<dbReference type="InterPro" id="IPR001465">
    <property type="entry name" value="Malate_synthase_TIM"/>
</dbReference>
<comment type="pathway">
    <text evidence="7">Carbohydrate metabolism; glyoxylate cycle; (S)-malate from isocitrate: step 2/2.</text>
</comment>
<dbReference type="InterPro" id="IPR006252">
    <property type="entry name" value="Malate_synthA"/>
</dbReference>
<protein>
    <recommendedName>
        <fullName evidence="2 7">Malate synthase</fullName>
        <ecNumber evidence="2 7">2.3.3.9</ecNumber>
    </recommendedName>
</protein>
<sequence length="579" mass="63785">MGNATGVEITGPLTDRFAEILTEEALSFLADLHRAFDRRRLELLDARKEREAALAAGGTLGFLPETREIREGDWRVAEPAPGLVDRRVEITGPTDAKMTINALNSGAKVWLADHEDANTPLWDNVVRGQLNLRDAIAGTLSYTSPEGKSYELTDGPRPTIVVRPRGWHLPEKHILVDGRPTSGSLVDFGLYFFHNHLATRPYFYLPKMESHLEARLWNDVFTFAEERFGRPLGTIRATVLIETFPAAFEMDEILYELREHSAGLNAGRWDYMFSVIKKSRLLDGARRADFLLPDRNSVTMTVPFMRAYTELLVHTCHKRGAHAIGGMAAFIPSRRDPEVNRIALEKVSADKTREANDGFDGSWVAHPDLVPVCREIFDGVLADRPHQLDRVRDDVRVSAADLLAVGETPGARTEAGLRNAVSVGVRYLEAWLNGTGAVAIDNLMEDAATAEISRSQVWQWLHNGVTLADTGEPVTREMVERIADEELAKLDGDHSLAPGRSTPAARDLSAAPGRSTPAARDLSATPGRSTPAARDLSATPGRSTPAARDLSAARVLFMEVAVADEFVDFLTLPAYERMA</sequence>
<name>A0ABY5ZCG8_9ACTN</name>
<dbReference type="InterPro" id="IPR048355">
    <property type="entry name" value="MS_C"/>
</dbReference>
<dbReference type="EMBL" id="CP073721">
    <property type="protein sequence ID" value="UWZ38685.1"/>
    <property type="molecule type" value="Genomic_DNA"/>
</dbReference>
<dbReference type="Gene3D" id="3.20.20.360">
    <property type="entry name" value="Malate synthase, domain 3"/>
    <property type="match status" value="1"/>
</dbReference>
<evidence type="ECO:0000256" key="1">
    <source>
        <dbReference type="ARBA" id="ARBA00006394"/>
    </source>
</evidence>
<dbReference type="RefSeq" id="WP_260728057.1">
    <property type="nucleotide sequence ID" value="NZ_BAAABS010000088.1"/>
</dbReference>
<gene>
    <name evidence="12" type="primary">aceB</name>
    <name evidence="12" type="ORF">Drose_10900</name>
</gene>
<evidence type="ECO:0000256" key="3">
    <source>
        <dbReference type="ARBA" id="ARBA00022435"/>
    </source>
</evidence>
<accession>A0ABY5ZCG8</accession>
<dbReference type="Pfam" id="PF20656">
    <property type="entry name" value="MS_N"/>
    <property type="match status" value="1"/>
</dbReference>
<reference evidence="12" key="1">
    <citation type="submission" date="2021-04" db="EMBL/GenBank/DDBJ databases">
        <title>Biosynthetic gene clusters of Dactylosporangioum roseum.</title>
        <authorList>
            <person name="Hartkoorn R.C."/>
            <person name="Beaudoing E."/>
            <person name="Hot D."/>
            <person name="Moureu S."/>
        </authorList>
    </citation>
    <scope>NUCLEOTIDE SEQUENCE</scope>
    <source>
        <strain evidence="12">NRRL B-16295</strain>
    </source>
</reference>
<feature type="domain" description="Malate synthase TIM barrel" evidence="9">
    <location>
        <begin position="159"/>
        <end position="404"/>
    </location>
</feature>
<feature type="domain" description="Malate synthase C-terminal" evidence="11">
    <location>
        <begin position="412"/>
        <end position="491"/>
    </location>
</feature>
<dbReference type="CDD" id="cd00727">
    <property type="entry name" value="malate_synt_A"/>
    <property type="match status" value="1"/>
</dbReference>
<dbReference type="Pfam" id="PF20659">
    <property type="entry name" value="MS_C"/>
    <property type="match status" value="1"/>
</dbReference>
<dbReference type="Gene3D" id="1.20.1220.12">
    <property type="entry name" value="Malate synthase, domain III"/>
    <property type="match status" value="1"/>
</dbReference>
<evidence type="ECO:0000256" key="6">
    <source>
        <dbReference type="ARBA" id="ARBA00047918"/>
    </source>
</evidence>
<dbReference type="PANTHER" id="PTHR42902">
    <property type="entry name" value="MALATE SYNTHASE"/>
    <property type="match status" value="1"/>
</dbReference>
<evidence type="ECO:0000259" key="11">
    <source>
        <dbReference type="Pfam" id="PF20659"/>
    </source>
</evidence>
<dbReference type="InterPro" id="IPR048356">
    <property type="entry name" value="MS_N"/>
</dbReference>
<evidence type="ECO:0000256" key="2">
    <source>
        <dbReference type="ARBA" id="ARBA00012636"/>
    </source>
</evidence>
<comment type="similarity">
    <text evidence="1 7">Belongs to the malate synthase family.</text>
</comment>
<evidence type="ECO:0000256" key="8">
    <source>
        <dbReference type="SAM" id="MobiDB-lite"/>
    </source>
</evidence>
<dbReference type="NCBIfam" id="TIGR01344">
    <property type="entry name" value="malate_syn_A"/>
    <property type="match status" value="1"/>
</dbReference>
<keyword evidence="5 7" id="KW-0808">Transferase</keyword>
<evidence type="ECO:0000259" key="9">
    <source>
        <dbReference type="Pfam" id="PF01274"/>
    </source>
</evidence>
<feature type="region of interest" description="Disordered" evidence="8">
    <location>
        <begin position="489"/>
        <end position="545"/>
    </location>
</feature>
<evidence type="ECO:0000313" key="13">
    <source>
        <dbReference type="Proteomes" id="UP001058271"/>
    </source>
</evidence>
<evidence type="ECO:0000259" key="10">
    <source>
        <dbReference type="Pfam" id="PF20656"/>
    </source>
</evidence>
<keyword evidence="3 7" id="KW-0329">Glyoxylate bypass</keyword>
<dbReference type="InterPro" id="IPR011076">
    <property type="entry name" value="Malate_synth_sf"/>
</dbReference>
<organism evidence="12 13">
    <name type="scientific">Dactylosporangium roseum</name>
    <dbReference type="NCBI Taxonomy" id="47989"/>
    <lineage>
        <taxon>Bacteria</taxon>
        <taxon>Bacillati</taxon>
        <taxon>Actinomycetota</taxon>
        <taxon>Actinomycetes</taxon>
        <taxon>Micromonosporales</taxon>
        <taxon>Micromonosporaceae</taxon>
        <taxon>Dactylosporangium</taxon>
    </lineage>
</organism>
<dbReference type="Proteomes" id="UP001058271">
    <property type="component" value="Chromosome"/>
</dbReference>
<dbReference type="EC" id="2.3.3.9" evidence="2 7"/>
<dbReference type="PIRSF" id="PIRSF001363">
    <property type="entry name" value="Malate_synth"/>
    <property type="match status" value="1"/>
</dbReference>
<dbReference type="PROSITE" id="PS00510">
    <property type="entry name" value="MALATE_SYNTHASE"/>
    <property type="match status" value="1"/>
</dbReference>
<evidence type="ECO:0000313" key="12">
    <source>
        <dbReference type="EMBL" id="UWZ38685.1"/>
    </source>
</evidence>
<dbReference type="InterPro" id="IPR046363">
    <property type="entry name" value="MS_N_TIM-barrel_dom"/>
</dbReference>
<keyword evidence="13" id="KW-1185">Reference proteome</keyword>
<dbReference type="InterPro" id="IPR044856">
    <property type="entry name" value="Malate_synth_C_sf"/>
</dbReference>
<evidence type="ECO:0000256" key="7">
    <source>
        <dbReference type="RuleBase" id="RU000555"/>
    </source>
</evidence>
<dbReference type="SUPFAM" id="SSF51645">
    <property type="entry name" value="Malate synthase G"/>
    <property type="match status" value="1"/>
</dbReference>
<dbReference type="GO" id="GO:0004474">
    <property type="term" value="F:malate synthase activity"/>
    <property type="evidence" value="ECO:0007669"/>
    <property type="project" value="UniProtKB-EC"/>
</dbReference>
<feature type="domain" description="Malate synthase N-terminal" evidence="10">
    <location>
        <begin position="6"/>
        <end position="67"/>
    </location>
</feature>
<evidence type="ECO:0000256" key="5">
    <source>
        <dbReference type="ARBA" id="ARBA00022679"/>
    </source>
</evidence>
<dbReference type="PANTHER" id="PTHR42902:SF1">
    <property type="entry name" value="MALATE SYNTHASE 1-RELATED"/>
    <property type="match status" value="1"/>
</dbReference>
<keyword evidence="12" id="KW-0012">Acyltransferase</keyword>
<dbReference type="InterPro" id="IPR019830">
    <property type="entry name" value="Malate_synthase_CS"/>
</dbReference>